<dbReference type="Gene3D" id="2.30.42.10">
    <property type="match status" value="1"/>
</dbReference>
<dbReference type="AlphaFoldDB" id="A0A4V0Z1A8"/>
<dbReference type="GO" id="GO:0004252">
    <property type="term" value="F:serine-type endopeptidase activity"/>
    <property type="evidence" value="ECO:0007669"/>
    <property type="project" value="InterPro"/>
</dbReference>
<dbReference type="OrthoDB" id="2356897at2"/>
<evidence type="ECO:0000313" key="3">
    <source>
        <dbReference type="EMBL" id="QBE47759.1"/>
    </source>
</evidence>
<dbReference type="SUPFAM" id="SSF50156">
    <property type="entry name" value="PDZ domain-like"/>
    <property type="match status" value="1"/>
</dbReference>
<evidence type="ECO:0000259" key="2">
    <source>
        <dbReference type="Pfam" id="PF13180"/>
    </source>
</evidence>
<dbReference type="InterPro" id="IPR036034">
    <property type="entry name" value="PDZ_sf"/>
</dbReference>
<gene>
    <name evidence="3" type="ORF">EVS81_02035</name>
</gene>
<accession>A0A4V0Z1A8</accession>
<dbReference type="InterPro" id="IPR001478">
    <property type="entry name" value="PDZ"/>
</dbReference>
<reference evidence="3 4" key="1">
    <citation type="submission" date="2019-02" db="EMBL/GenBank/DDBJ databases">
        <authorList>
            <person name="Sun L."/>
            <person name="Pan D."/>
            <person name="Wu X."/>
        </authorList>
    </citation>
    <scope>NUCLEOTIDE SEQUENCE [LARGE SCALE GENOMIC DNA]</scope>
    <source>
        <strain evidence="3 4">JW-1</strain>
    </source>
</reference>
<evidence type="ECO:0000313" key="4">
    <source>
        <dbReference type="Proteomes" id="UP000289260"/>
    </source>
</evidence>
<protein>
    <submittedName>
        <fullName evidence="3">PDZ domain-containing protein</fullName>
    </submittedName>
</protein>
<feature type="domain" description="Lon proteolytic" evidence="1">
    <location>
        <begin position="250"/>
        <end position="340"/>
    </location>
</feature>
<organism evidence="3 4">
    <name type="scientific">Leucobacter triazinivorans</name>
    <dbReference type="NCBI Taxonomy" id="1784719"/>
    <lineage>
        <taxon>Bacteria</taxon>
        <taxon>Bacillati</taxon>
        <taxon>Actinomycetota</taxon>
        <taxon>Actinomycetes</taxon>
        <taxon>Micrococcales</taxon>
        <taxon>Microbacteriaceae</taxon>
        <taxon>Leucobacter</taxon>
    </lineage>
</organism>
<keyword evidence="4" id="KW-1185">Reference proteome</keyword>
<dbReference type="Gene3D" id="3.30.230.10">
    <property type="match status" value="1"/>
</dbReference>
<dbReference type="Proteomes" id="UP000289260">
    <property type="component" value="Chromosome"/>
</dbReference>
<dbReference type="GO" id="GO:0004176">
    <property type="term" value="F:ATP-dependent peptidase activity"/>
    <property type="evidence" value="ECO:0007669"/>
    <property type="project" value="InterPro"/>
</dbReference>
<sequence length="366" mass="38129">MDDGSAERRRSRLLLTTAVLACVALLAALVPSPYVVEQPGPVVDTLGEVDIDDQPVPVIGVEGATTFPTTGELNLLTVSILGDPEHPRSWLSLLPTLFDPAQRVAPVGEFYPRGVTVEQREEENAVLMDSSQAQAAAAAFRAMGEEVDVELTVAGVSEDGPAFGLLETGDRIVSLDDRAVSDFGELRRGIAEAGADVEIRVGIVRDGQEREVSLTPRLPETGSQPLIGAMISSSYELPAEIDVSLSRIGGPSAGLVFALAILDRLTPGALLDGRVVSGTGTITDSGSVGAIGGLTQKMWAAARADSELFLMPVDNCADLPSRLPPGMRIAPVESLDEAIAAIDALTAGEEPAGIERCAARAGESGE</sequence>
<evidence type="ECO:0000259" key="1">
    <source>
        <dbReference type="Pfam" id="PF05362"/>
    </source>
</evidence>
<dbReference type="Pfam" id="PF05362">
    <property type="entry name" value="Lon_C"/>
    <property type="match status" value="1"/>
</dbReference>
<dbReference type="InterPro" id="IPR020568">
    <property type="entry name" value="Ribosomal_Su5_D2-typ_SF"/>
</dbReference>
<dbReference type="KEGG" id="ltr:EVS81_02035"/>
<dbReference type="GO" id="GO:0006508">
    <property type="term" value="P:proteolysis"/>
    <property type="evidence" value="ECO:0007669"/>
    <property type="project" value="InterPro"/>
</dbReference>
<dbReference type="InterPro" id="IPR014721">
    <property type="entry name" value="Ribsml_uS5_D2-typ_fold_subgr"/>
</dbReference>
<proteinExistence type="predicted"/>
<feature type="domain" description="PDZ" evidence="2">
    <location>
        <begin position="145"/>
        <end position="214"/>
    </location>
</feature>
<name>A0A4V0Z1A8_9MICO</name>
<dbReference type="EMBL" id="CP035806">
    <property type="protein sequence ID" value="QBE47759.1"/>
    <property type="molecule type" value="Genomic_DNA"/>
</dbReference>
<dbReference type="Pfam" id="PF13180">
    <property type="entry name" value="PDZ_2"/>
    <property type="match status" value="1"/>
</dbReference>
<dbReference type="RefSeq" id="WP_130108912.1">
    <property type="nucleotide sequence ID" value="NZ_CP035806.1"/>
</dbReference>
<dbReference type="InterPro" id="IPR008269">
    <property type="entry name" value="Lon_proteolytic"/>
</dbReference>
<dbReference type="SUPFAM" id="SSF54211">
    <property type="entry name" value="Ribosomal protein S5 domain 2-like"/>
    <property type="match status" value="1"/>
</dbReference>